<evidence type="ECO:0000313" key="1">
    <source>
        <dbReference type="EMBL" id="KAJ0979091.1"/>
    </source>
</evidence>
<sequence length="71" mass="8214">MLRFLEDDRFPSTLKSVEITCCEMLMEWCEGVQGQSQLSQVPEVLVTDFGVDQIHELIKEEMGSEEEMDED</sequence>
<dbReference type="EMBL" id="JAGGNH010000003">
    <property type="protein sequence ID" value="KAJ0979091.1"/>
    <property type="molecule type" value="Genomic_DNA"/>
</dbReference>
<dbReference type="OrthoDB" id="2973320at2759"/>
<name>A0A9D5CSR6_9LILI</name>
<dbReference type="Proteomes" id="UP001085076">
    <property type="component" value="Miscellaneous, Linkage group lg03"/>
</dbReference>
<protein>
    <submittedName>
        <fullName evidence="1">Uncharacterized protein</fullName>
    </submittedName>
</protein>
<comment type="caution">
    <text evidence="1">The sequence shown here is derived from an EMBL/GenBank/DDBJ whole genome shotgun (WGS) entry which is preliminary data.</text>
</comment>
<dbReference type="AlphaFoldDB" id="A0A9D5CSR6"/>
<evidence type="ECO:0000313" key="2">
    <source>
        <dbReference type="Proteomes" id="UP001085076"/>
    </source>
</evidence>
<proteinExistence type="predicted"/>
<reference evidence="1" key="1">
    <citation type="submission" date="2021-03" db="EMBL/GenBank/DDBJ databases">
        <authorList>
            <person name="Li Z."/>
            <person name="Yang C."/>
        </authorList>
    </citation>
    <scope>NUCLEOTIDE SEQUENCE</scope>
    <source>
        <strain evidence="1">Dzin_1.0</strain>
        <tissue evidence="1">Leaf</tissue>
    </source>
</reference>
<organism evidence="1 2">
    <name type="scientific">Dioscorea zingiberensis</name>
    <dbReference type="NCBI Taxonomy" id="325984"/>
    <lineage>
        <taxon>Eukaryota</taxon>
        <taxon>Viridiplantae</taxon>
        <taxon>Streptophyta</taxon>
        <taxon>Embryophyta</taxon>
        <taxon>Tracheophyta</taxon>
        <taxon>Spermatophyta</taxon>
        <taxon>Magnoliopsida</taxon>
        <taxon>Liliopsida</taxon>
        <taxon>Dioscoreales</taxon>
        <taxon>Dioscoreaceae</taxon>
        <taxon>Dioscorea</taxon>
    </lineage>
</organism>
<reference evidence="1" key="2">
    <citation type="journal article" date="2022" name="Hortic Res">
        <title>The genome of Dioscorea zingiberensis sheds light on the biosynthesis, origin and evolution of the medicinally important diosgenin saponins.</title>
        <authorList>
            <person name="Li Y."/>
            <person name="Tan C."/>
            <person name="Li Z."/>
            <person name="Guo J."/>
            <person name="Li S."/>
            <person name="Chen X."/>
            <person name="Wang C."/>
            <person name="Dai X."/>
            <person name="Yang H."/>
            <person name="Song W."/>
            <person name="Hou L."/>
            <person name="Xu J."/>
            <person name="Tong Z."/>
            <person name="Xu A."/>
            <person name="Yuan X."/>
            <person name="Wang W."/>
            <person name="Yang Q."/>
            <person name="Chen L."/>
            <person name="Sun Z."/>
            <person name="Wang K."/>
            <person name="Pan B."/>
            <person name="Chen J."/>
            <person name="Bao Y."/>
            <person name="Liu F."/>
            <person name="Qi X."/>
            <person name="Gang D.R."/>
            <person name="Wen J."/>
            <person name="Li J."/>
        </authorList>
    </citation>
    <scope>NUCLEOTIDE SEQUENCE</scope>
    <source>
        <strain evidence="1">Dzin_1.0</strain>
    </source>
</reference>
<accession>A0A9D5CSR6</accession>
<gene>
    <name evidence="1" type="ORF">J5N97_014565</name>
</gene>
<keyword evidence="2" id="KW-1185">Reference proteome</keyword>